<dbReference type="GO" id="GO:0005524">
    <property type="term" value="F:ATP binding"/>
    <property type="evidence" value="ECO:0007669"/>
    <property type="project" value="UniProtKB-UniRule"/>
</dbReference>
<keyword evidence="1 6" id="KW-0479">Metal-binding</keyword>
<dbReference type="Pfam" id="PF10609">
    <property type="entry name" value="ParA"/>
    <property type="match status" value="1"/>
</dbReference>
<keyword evidence="5 6" id="KW-0411">Iron-sulfur</keyword>
<protein>
    <recommendedName>
        <fullName evidence="6">Iron-sulfur cluster carrier protein</fullName>
    </recommendedName>
</protein>
<name>A0A2L2X6Z2_9FIRM</name>
<accession>A0A2L2X6Z2</accession>
<dbReference type="Gene3D" id="3.40.50.300">
    <property type="entry name" value="P-loop containing nucleotide triphosphate hydrolases"/>
    <property type="match status" value="1"/>
</dbReference>
<dbReference type="OrthoDB" id="9809679at2"/>
<sequence>MDDQKNQCETCSEKSDKCDAGSCEKIQKLPQNQYNEIKHVVGVMSGKGGVGKSSVTALLAMGLKKQGFNVGILDADITGPSIPKIFGATERPGNHFDYLLPVSSATGIKLMSINLLLPNEDDPVIWRGPILAGAVKQFWTDVAWGRLDYLIVDLPPGTGDVPLTTMQSLPLDGMVVVTSPQKLAQMVVRKAIKMAAQLDVPVLGMVENMSYLTCPDCGKKIDVFGPSQAEEVSFREGIKLLEILPIDPKLAELCDQGRVEQYETEAFTRVTL</sequence>
<dbReference type="GO" id="GO:0046872">
    <property type="term" value="F:metal ion binding"/>
    <property type="evidence" value="ECO:0007669"/>
    <property type="project" value="UniProtKB-KW"/>
</dbReference>
<dbReference type="InterPro" id="IPR019591">
    <property type="entry name" value="Mrp/NBP35_ATP-bd"/>
</dbReference>
<keyword evidence="3 6" id="KW-0067">ATP-binding</keyword>
<dbReference type="GO" id="GO:0051539">
    <property type="term" value="F:4 iron, 4 sulfur cluster binding"/>
    <property type="evidence" value="ECO:0007669"/>
    <property type="project" value="TreeGrafter"/>
</dbReference>
<evidence type="ECO:0000256" key="1">
    <source>
        <dbReference type="ARBA" id="ARBA00022723"/>
    </source>
</evidence>
<dbReference type="PROSITE" id="PS01215">
    <property type="entry name" value="MRP"/>
    <property type="match status" value="1"/>
</dbReference>
<feature type="binding site" evidence="6">
    <location>
        <begin position="46"/>
        <end position="53"/>
    </location>
    <ligand>
        <name>ATP</name>
        <dbReference type="ChEBI" id="CHEBI:30616"/>
    </ligand>
</feature>
<dbReference type="PANTHER" id="PTHR42961:SF2">
    <property type="entry name" value="IRON-SULFUR PROTEIN NUBPL"/>
    <property type="match status" value="1"/>
</dbReference>
<keyword evidence="6" id="KW-0378">Hydrolase</keyword>
<dbReference type="GO" id="GO:0016226">
    <property type="term" value="P:iron-sulfur cluster assembly"/>
    <property type="evidence" value="ECO:0007669"/>
    <property type="project" value="InterPro"/>
</dbReference>
<dbReference type="InterPro" id="IPR027417">
    <property type="entry name" value="P-loop_NTPase"/>
</dbReference>
<dbReference type="FunFam" id="3.40.50.300:FF:001119">
    <property type="entry name" value="Iron-sulfur cluster carrier protein"/>
    <property type="match status" value="1"/>
</dbReference>
<dbReference type="HAMAP" id="MF_02040">
    <property type="entry name" value="Mrp_NBP35"/>
    <property type="match status" value="1"/>
</dbReference>
<dbReference type="InterPro" id="IPR044304">
    <property type="entry name" value="NUBPL-like"/>
</dbReference>
<evidence type="ECO:0000256" key="3">
    <source>
        <dbReference type="ARBA" id="ARBA00022840"/>
    </source>
</evidence>
<dbReference type="GO" id="GO:0140663">
    <property type="term" value="F:ATP-dependent FeS chaperone activity"/>
    <property type="evidence" value="ECO:0007669"/>
    <property type="project" value="InterPro"/>
</dbReference>
<dbReference type="Proteomes" id="UP000239549">
    <property type="component" value="Unassembled WGS sequence"/>
</dbReference>
<comment type="subunit">
    <text evidence="6">Homodimer.</text>
</comment>
<keyword evidence="2 6" id="KW-0547">Nucleotide-binding</keyword>
<evidence type="ECO:0000313" key="7">
    <source>
        <dbReference type="EMBL" id="GBF31935.1"/>
    </source>
</evidence>
<dbReference type="SUPFAM" id="SSF52540">
    <property type="entry name" value="P-loop containing nucleoside triphosphate hydrolases"/>
    <property type="match status" value="1"/>
</dbReference>
<dbReference type="InterPro" id="IPR033756">
    <property type="entry name" value="YlxH/NBP35"/>
</dbReference>
<dbReference type="CDD" id="cd02037">
    <property type="entry name" value="Mrp_NBP35"/>
    <property type="match status" value="1"/>
</dbReference>
<organism evidence="7 8">
    <name type="scientific">Desulfocucumis palustris</name>
    <dbReference type="NCBI Taxonomy" id="1898651"/>
    <lineage>
        <taxon>Bacteria</taxon>
        <taxon>Bacillati</taxon>
        <taxon>Bacillota</taxon>
        <taxon>Clostridia</taxon>
        <taxon>Eubacteriales</taxon>
        <taxon>Desulfocucumaceae</taxon>
        <taxon>Desulfocucumis</taxon>
    </lineage>
</organism>
<comment type="caution">
    <text evidence="7">The sequence shown here is derived from an EMBL/GenBank/DDBJ whole genome shotgun (WGS) entry which is preliminary data.</text>
</comment>
<evidence type="ECO:0000313" key="8">
    <source>
        <dbReference type="Proteomes" id="UP000239549"/>
    </source>
</evidence>
<reference evidence="8" key="1">
    <citation type="submission" date="2018-02" db="EMBL/GenBank/DDBJ databases">
        <title>Genome sequence of Desulfocucumis palustris strain NAW-5.</title>
        <authorList>
            <person name="Watanabe M."/>
            <person name="Kojima H."/>
            <person name="Fukui M."/>
        </authorList>
    </citation>
    <scope>NUCLEOTIDE SEQUENCE [LARGE SCALE GENOMIC DNA]</scope>
    <source>
        <strain evidence="8">NAW-5</strain>
    </source>
</reference>
<keyword evidence="4 6" id="KW-0408">Iron</keyword>
<comment type="similarity">
    <text evidence="6">Belongs to the Mrp/NBP35 ATP-binding proteins family.</text>
</comment>
<gene>
    <name evidence="7" type="ORF">DCCM_0123</name>
</gene>
<keyword evidence="8" id="KW-1185">Reference proteome</keyword>
<dbReference type="InterPro" id="IPR000808">
    <property type="entry name" value="Mrp-like_CS"/>
</dbReference>
<dbReference type="RefSeq" id="WP_104370540.1">
    <property type="nucleotide sequence ID" value="NZ_BFAV01000005.1"/>
</dbReference>
<dbReference type="PANTHER" id="PTHR42961">
    <property type="entry name" value="IRON-SULFUR PROTEIN NUBPL"/>
    <property type="match status" value="1"/>
</dbReference>
<proteinExistence type="inferred from homology"/>
<evidence type="ECO:0000256" key="2">
    <source>
        <dbReference type="ARBA" id="ARBA00022741"/>
    </source>
</evidence>
<evidence type="ECO:0000256" key="5">
    <source>
        <dbReference type="ARBA" id="ARBA00023014"/>
    </source>
</evidence>
<evidence type="ECO:0000256" key="4">
    <source>
        <dbReference type="ARBA" id="ARBA00023004"/>
    </source>
</evidence>
<evidence type="ECO:0000256" key="6">
    <source>
        <dbReference type="HAMAP-Rule" id="MF_02040"/>
    </source>
</evidence>
<dbReference type="AlphaFoldDB" id="A0A2L2X6Z2"/>
<dbReference type="GO" id="GO:0016887">
    <property type="term" value="F:ATP hydrolysis activity"/>
    <property type="evidence" value="ECO:0007669"/>
    <property type="project" value="UniProtKB-UniRule"/>
</dbReference>
<dbReference type="EMBL" id="BFAV01000005">
    <property type="protein sequence ID" value="GBF31935.1"/>
    <property type="molecule type" value="Genomic_DNA"/>
</dbReference>
<comment type="function">
    <text evidence="6">Binds and transfers iron-sulfur (Fe-S) clusters to target apoproteins. Can hydrolyze ATP.</text>
</comment>